<accession>A0A3M7RAF3</accession>
<protein>
    <submittedName>
        <fullName evidence="1">Uncharacterized protein</fullName>
    </submittedName>
</protein>
<dbReference type="EMBL" id="REGN01003860">
    <property type="protein sequence ID" value="RNA20411.1"/>
    <property type="molecule type" value="Genomic_DNA"/>
</dbReference>
<dbReference type="Proteomes" id="UP000276133">
    <property type="component" value="Unassembled WGS sequence"/>
</dbReference>
<sequence>MQKIWGRPPASHDRFVLNTSIIGNEKNILNTYICDCQLSISQCTLDSNREYLDMPKRAS</sequence>
<reference evidence="1 2" key="1">
    <citation type="journal article" date="2018" name="Sci. Rep.">
        <title>Genomic signatures of local adaptation to the degree of environmental predictability in rotifers.</title>
        <authorList>
            <person name="Franch-Gras L."/>
            <person name="Hahn C."/>
            <person name="Garcia-Roger E.M."/>
            <person name="Carmona M.J."/>
            <person name="Serra M."/>
            <person name="Gomez A."/>
        </authorList>
    </citation>
    <scope>NUCLEOTIDE SEQUENCE [LARGE SCALE GENOMIC DNA]</scope>
    <source>
        <strain evidence="1">HYR1</strain>
    </source>
</reference>
<gene>
    <name evidence="1" type="ORF">BpHYR1_037763</name>
</gene>
<evidence type="ECO:0000313" key="2">
    <source>
        <dbReference type="Proteomes" id="UP000276133"/>
    </source>
</evidence>
<keyword evidence="2" id="KW-1185">Reference proteome</keyword>
<dbReference type="AlphaFoldDB" id="A0A3M7RAF3"/>
<evidence type="ECO:0000313" key="1">
    <source>
        <dbReference type="EMBL" id="RNA20411.1"/>
    </source>
</evidence>
<comment type="caution">
    <text evidence="1">The sequence shown here is derived from an EMBL/GenBank/DDBJ whole genome shotgun (WGS) entry which is preliminary data.</text>
</comment>
<proteinExistence type="predicted"/>
<organism evidence="1 2">
    <name type="scientific">Brachionus plicatilis</name>
    <name type="common">Marine rotifer</name>
    <name type="synonym">Brachionus muelleri</name>
    <dbReference type="NCBI Taxonomy" id="10195"/>
    <lineage>
        <taxon>Eukaryota</taxon>
        <taxon>Metazoa</taxon>
        <taxon>Spiralia</taxon>
        <taxon>Gnathifera</taxon>
        <taxon>Rotifera</taxon>
        <taxon>Eurotatoria</taxon>
        <taxon>Monogononta</taxon>
        <taxon>Pseudotrocha</taxon>
        <taxon>Ploima</taxon>
        <taxon>Brachionidae</taxon>
        <taxon>Brachionus</taxon>
    </lineage>
</organism>
<name>A0A3M7RAF3_BRAPC</name>